<keyword evidence="1" id="KW-0812">Transmembrane</keyword>
<protein>
    <submittedName>
        <fullName evidence="3">Uncharacterized protein</fullName>
    </submittedName>
</protein>
<accession>A0A914I9H0</accession>
<dbReference type="AlphaFoldDB" id="A0A914I9H0"/>
<proteinExistence type="predicted"/>
<evidence type="ECO:0000256" key="1">
    <source>
        <dbReference type="SAM" id="Phobius"/>
    </source>
</evidence>
<keyword evidence="2" id="KW-1185">Reference proteome</keyword>
<evidence type="ECO:0000313" key="3">
    <source>
        <dbReference type="WBParaSite" id="Gr19_v10_g8136.t1"/>
    </source>
</evidence>
<organism evidence="2 3">
    <name type="scientific">Globodera rostochiensis</name>
    <name type="common">Golden nematode worm</name>
    <name type="synonym">Heterodera rostochiensis</name>
    <dbReference type="NCBI Taxonomy" id="31243"/>
    <lineage>
        <taxon>Eukaryota</taxon>
        <taxon>Metazoa</taxon>
        <taxon>Ecdysozoa</taxon>
        <taxon>Nematoda</taxon>
        <taxon>Chromadorea</taxon>
        <taxon>Rhabditida</taxon>
        <taxon>Tylenchina</taxon>
        <taxon>Tylenchomorpha</taxon>
        <taxon>Tylenchoidea</taxon>
        <taxon>Heteroderidae</taxon>
        <taxon>Heteroderinae</taxon>
        <taxon>Globodera</taxon>
    </lineage>
</organism>
<dbReference type="Proteomes" id="UP000887572">
    <property type="component" value="Unplaced"/>
</dbReference>
<keyword evidence="1" id="KW-1133">Transmembrane helix</keyword>
<feature type="transmembrane region" description="Helical" evidence="1">
    <location>
        <begin position="64"/>
        <end position="85"/>
    </location>
</feature>
<sequence length="158" mass="18051">MPGKGRKCHSRNHFLHLHPFHNSFTCGSVFIFILFTIPSLVEVSSSSSFSQSLHLWKCLHLHPFHNPFTCGSVFIFIVFTIPSLVEVSSSSSFSQSLHLWKCLHLHPFHNPFTCGSVFIFIHPQILLIKTMPLDPRRLIVCSDHLIRRLFGAFRGNAI</sequence>
<reference evidence="3" key="1">
    <citation type="submission" date="2022-11" db="UniProtKB">
        <authorList>
            <consortium name="WormBaseParasite"/>
        </authorList>
    </citation>
    <scope>IDENTIFICATION</scope>
</reference>
<feature type="transmembrane region" description="Helical" evidence="1">
    <location>
        <begin position="20"/>
        <end position="43"/>
    </location>
</feature>
<evidence type="ECO:0000313" key="2">
    <source>
        <dbReference type="Proteomes" id="UP000887572"/>
    </source>
</evidence>
<keyword evidence="1" id="KW-0472">Membrane</keyword>
<dbReference type="WBParaSite" id="Gr19_v10_g8136.t1">
    <property type="protein sequence ID" value="Gr19_v10_g8136.t1"/>
    <property type="gene ID" value="Gr19_v10_g8136"/>
</dbReference>
<name>A0A914I9H0_GLORO</name>